<keyword evidence="7" id="KW-0418">Kinase</keyword>
<dbReference type="InterPro" id="IPR008271">
    <property type="entry name" value="Ser/Thr_kinase_AS"/>
</dbReference>
<feature type="binding site" evidence="12">
    <location>
        <position position="224"/>
    </location>
    <ligand>
        <name>ATP</name>
        <dbReference type="ChEBI" id="CHEBI:30616"/>
    </ligand>
</feature>
<keyword evidence="6 12" id="KW-0547">Nucleotide-binding</keyword>
<dbReference type="Gene3D" id="1.10.510.10">
    <property type="entry name" value="Transferase(Phosphotransferase) domain 1"/>
    <property type="match status" value="1"/>
</dbReference>
<dbReference type="GO" id="GO:0004674">
    <property type="term" value="F:protein serine/threonine kinase activity"/>
    <property type="evidence" value="ECO:0007669"/>
    <property type="project" value="UniProtKB-KW"/>
</dbReference>
<comment type="similarity">
    <text evidence="1">Belongs to the protein kinase superfamily. CMGC Ser/Thr protein kinase family. MNB/DYRK subfamily.</text>
</comment>
<comment type="catalytic activity">
    <reaction evidence="9">
        <text>L-seryl-[protein] + ATP = O-phospho-L-seryl-[protein] + ADP + H(+)</text>
        <dbReference type="Rhea" id="RHEA:17989"/>
        <dbReference type="Rhea" id="RHEA-COMP:9863"/>
        <dbReference type="Rhea" id="RHEA-COMP:11604"/>
        <dbReference type="ChEBI" id="CHEBI:15378"/>
        <dbReference type="ChEBI" id="CHEBI:29999"/>
        <dbReference type="ChEBI" id="CHEBI:30616"/>
        <dbReference type="ChEBI" id="CHEBI:83421"/>
        <dbReference type="ChEBI" id="CHEBI:456216"/>
        <dbReference type="EC" id="2.7.12.1"/>
    </reaction>
</comment>
<feature type="compositionally biased region" description="Basic and acidic residues" evidence="13">
    <location>
        <begin position="488"/>
        <end position="513"/>
    </location>
</feature>
<organism evidence="15 16">
    <name type="scientific">Macrostomum lignano</name>
    <dbReference type="NCBI Taxonomy" id="282301"/>
    <lineage>
        <taxon>Eukaryota</taxon>
        <taxon>Metazoa</taxon>
        <taxon>Spiralia</taxon>
        <taxon>Lophotrochozoa</taxon>
        <taxon>Platyhelminthes</taxon>
        <taxon>Rhabditophora</taxon>
        <taxon>Macrostomorpha</taxon>
        <taxon>Macrostomida</taxon>
        <taxon>Macrostomidae</taxon>
        <taxon>Macrostomum</taxon>
    </lineage>
</organism>
<evidence type="ECO:0000313" key="16">
    <source>
        <dbReference type="Proteomes" id="UP000215902"/>
    </source>
</evidence>
<dbReference type="InterPro" id="IPR042521">
    <property type="entry name" value="DYRK"/>
</dbReference>
<dbReference type="PROSITE" id="PS00107">
    <property type="entry name" value="PROTEIN_KINASE_ATP"/>
    <property type="match status" value="1"/>
</dbReference>
<dbReference type="InterPro" id="IPR000719">
    <property type="entry name" value="Prot_kinase_dom"/>
</dbReference>
<dbReference type="SUPFAM" id="SSF56112">
    <property type="entry name" value="Protein kinase-like (PK-like)"/>
    <property type="match status" value="1"/>
</dbReference>
<dbReference type="GO" id="GO:0004712">
    <property type="term" value="F:protein serine/threonine/tyrosine kinase activity"/>
    <property type="evidence" value="ECO:0007669"/>
    <property type="project" value="UniProtKB-EC"/>
</dbReference>
<evidence type="ECO:0000256" key="12">
    <source>
        <dbReference type="PROSITE-ProRule" id="PRU10141"/>
    </source>
</evidence>
<dbReference type="Gene3D" id="3.30.200.20">
    <property type="entry name" value="Phosphorylase Kinase, domain 1"/>
    <property type="match status" value="1"/>
</dbReference>
<protein>
    <recommendedName>
        <fullName evidence="2">dual-specificity kinase</fullName>
        <ecNumber evidence="2">2.7.12.1</ecNumber>
    </recommendedName>
</protein>
<dbReference type="EMBL" id="NIVC01003188">
    <property type="protein sequence ID" value="PAA52752.1"/>
    <property type="molecule type" value="Genomic_DNA"/>
</dbReference>
<dbReference type="FunFam" id="1.10.510.10:FF:000380">
    <property type="entry name" value="Serine/threonine-protein kinase ppk15"/>
    <property type="match status" value="1"/>
</dbReference>
<evidence type="ECO:0000259" key="14">
    <source>
        <dbReference type="PROSITE" id="PS50011"/>
    </source>
</evidence>
<evidence type="ECO:0000256" key="13">
    <source>
        <dbReference type="SAM" id="MobiDB-lite"/>
    </source>
</evidence>
<evidence type="ECO:0000256" key="5">
    <source>
        <dbReference type="ARBA" id="ARBA00022679"/>
    </source>
</evidence>
<name>A0A267DW89_9PLAT</name>
<evidence type="ECO:0000256" key="11">
    <source>
        <dbReference type="ARBA" id="ARBA00051680"/>
    </source>
</evidence>
<keyword evidence="16" id="KW-1185">Reference proteome</keyword>
<keyword evidence="5" id="KW-0808">Transferase</keyword>
<evidence type="ECO:0000256" key="6">
    <source>
        <dbReference type="ARBA" id="ARBA00022741"/>
    </source>
</evidence>
<dbReference type="PROSITE" id="PS00108">
    <property type="entry name" value="PROTEIN_KINASE_ST"/>
    <property type="match status" value="1"/>
</dbReference>
<dbReference type="InterPro" id="IPR011009">
    <property type="entry name" value="Kinase-like_dom_sf"/>
</dbReference>
<dbReference type="InterPro" id="IPR050494">
    <property type="entry name" value="Ser_Thr_dual-spec_kinase"/>
</dbReference>
<dbReference type="STRING" id="282301.A0A267DW89"/>
<evidence type="ECO:0000256" key="4">
    <source>
        <dbReference type="ARBA" id="ARBA00022553"/>
    </source>
</evidence>
<dbReference type="GO" id="GO:0005737">
    <property type="term" value="C:cytoplasm"/>
    <property type="evidence" value="ECO:0007669"/>
    <property type="project" value="TreeGrafter"/>
</dbReference>
<dbReference type="Proteomes" id="UP000215902">
    <property type="component" value="Unassembled WGS sequence"/>
</dbReference>
<dbReference type="OrthoDB" id="9332038at2759"/>
<accession>A0A267DW89</accession>
<dbReference type="Gene3D" id="3.30.10.30">
    <property type="entry name" value="DYRK"/>
    <property type="match status" value="1"/>
</dbReference>
<comment type="catalytic activity">
    <reaction evidence="11">
        <text>L-tyrosyl-[protein] + ATP = O-phospho-L-tyrosyl-[protein] + ADP + H(+)</text>
        <dbReference type="Rhea" id="RHEA:10596"/>
        <dbReference type="Rhea" id="RHEA-COMP:10136"/>
        <dbReference type="Rhea" id="RHEA-COMP:20101"/>
        <dbReference type="ChEBI" id="CHEBI:15378"/>
        <dbReference type="ChEBI" id="CHEBI:30616"/>
        <dbReference type="ChEBI" id="CHEBI:46858"/>
        <dbReference type="ChEBI" id="CHEBI:61978"/>
        <dbReference type="ChEBI" id="CHEBI:456216"/>
        <dbReference type="EC" id="2.7.12.1"/>
    </reaction>
</comment>
<proteinExistence type="inferred from homology"/>
<evidence type="ECO:0000256" key="7">
    <source>
        <dbReference type="ARBA" id="ARBA00022777"/>
    </source>
</evidence>
<dbReference type="PROSITE" id="PS50011">
    <property type="entry name" value="PROTEIN_KINASE_DOM"/>
    <property type="match status" value="1"/>
</dbReference>
<comment type="caution">
    <text evidence="15">The sequence shown here is derived from an EMBL/GenBank/DDBJ whole genome shotgun (WGS) entry which is preliminary data.</text>
</comment>
<dbReference type="SMART" id="SM00220">
    <property type="entry name" value="S_TKc"/>
    <property type="match status" value="1"/>
</dbReference>
<keyword evidence="8 12" id="KW-0067">ATP-binding</keyword>
<evidence type="ECO:0000256" key="3">
    <source>
        <dbReference type="ARBA" id="ARBA00022527"/>
    </source>
</evidence>
<keyword evidence="4" id="KW-0597">Phosphoprotein</keyword>
<feature type="region of interest" description="Disordered" evidence="13">
    <location>
        <begin position="51"/>
        <end position="124"/>
    </location>
</feature>
<dbReference type="GO" id="GO:0005524">
    <property type="term" value="F:ATP binding"/>
    <property type="evidence" value="ECO:0007669"/>
    <property type="project" value="UniProtKB-UniRule"/>
</dbReference>
<dbReference type="AlphaFoldDB" id="A0A267DW89"/>
<dbReference type="PANTHER" id="PTHR24058:SF22">
    <property type="entry name" value="DUAL SPECIFICITY TYROSINE-PHOSPHORYLATION-REGULATED KINASE 4"/>
    <property type="match status" value="1"/>
</dbReference>
<keyword evidence="3" id="KW-0723">Serine/threonine-protein kinase</keyword>
<dbReference type="PANTHER" id="PTHR24058">
    <property type="entry name" value="DUAL SPECIFICITY PROTEIN KINASE"/>
    <property type="match status" value="1"/>
</dbReference>
<dbReference type="GO" id="GO:0005856">
    <property type="term" value="C:cytoskeleton"/>
    <property type="evidence" value="ECO:0007669"/>
    <property type="project" value="TreeGrafter"/>
</dbReference>
<sequence length="541" mass="60790">MEMSLFVSAYRQSRRNQQQVADPPALIRAMSTSRRPAGWPLRLAPDEAAAGRLGPATGHRLSRHASQPMRSRAADRRFPPIGLTRRGPAYGAKPDIRGGADSGRGSTGVADENATVRREKKTQRLPMTPNEAIEVHRQHLSAFELEEIRQFDSIWFVGARARKVEAVLDSKNNHGYDSENGAYLKVTNDHVAYRYETLETLGRGSFGQVVRAIDHRTGQHVALKILRNCKRFHRQAAVEVQVLDRLRRMNDSGDCAVQMIDYFTFRGHVCIVFELLSINLYELTKRNNFQGFHLGLVRKFAQPILRCLRLLHSQGIVHCDLKPENILLQAKGQSEVKVIDFGSSCLVNKQMYTYIQSRFYRAPEVILGVPYGPEIDMFSLGCILAELCTGSPLFPGENEQEQLACIMEIKGLPPKGLLERSTRSNVFFNSRGHPRHLTSSKCKTRYPNTRSLQSAIKTEDKDFLDLVSRCIEWDPAERPTPQQASEHPWLRESAADRGVQRLARNADDAKASKATELVEDSDPKQAPNSGSADGLQLPRIS</sequence>
<gene>
    <name evidence="15" type="ORF">BOX15_Mlig008438g3</name>
</gene>
<evidence type="ECO:0000256" key="1">
    <source>
        <dbReference type="ARBA" id="ARBA00008867"/>
    </source>
</evidence>
<feature type="domain" description="Protein kinase" evidence="14">
    <location>
        <begin position="195"/>
        <end position="490"/>
    </location>
</feature>
<evidence type="ECO:0000256" key="2">
    <source>
        <dbReference type="ARBA" id="ARBA00013203"/>
    </source>
</evidence>
<evidence type="ECO:0000313" key="15">
    <source>
        <dbReference type="EMBL" id="PAA52752.1"/>
    </source>
</evidence>
<dbReference type="InterPro" id="IPR017441">
    <property type="entry name" value="Protein_kinase_ATP_BS"/>
</dbReference>
<feature type="region of interest" description="Disordered" evidence="13">
    <location>
        <begin position="476"/>
        <end position="541"/>
    </location>
</feature>
<dbReference type="GO" id="GO:0005634">
    <property type="term" value="C:nucleus"/>
    <property type="evidence" value="ECO:0007669"/>
    <property type="project" value="TreeGrafter"/>
</dbReference>
<dbReference type="EC" id="2.7.12.1" evidence="2"/>
<evidence type="ECO:0000256" key="9">
    <source>
        <dbReference type="ARBA" id="ARBA00049003"/>
    </source>
</evidence>
<evidence type="ECO:0000256" key="10">
    <source>
        <dbReference type="ARBA" id="ARBA00049308"/>
    </source>
</evidence>
<reference evidence="15 16" key="1">
    <citation type="submission" date="2017-06" db="EMBL/GenBank/DDBJ databases">
        <title>A platform for efficient transgenesis in Macrostomum lignano, a flatworm model organism for stem cell research.</title>
        <authorList>
            <person name="Berezikov E."/>
        </authorList>
    </citation>
    <scope>NUCLEOTIDE SEQUENCE [LARGE SCALE GENOMIC DNA]</scope>
    <source>
        <strain evidence="15">DV1</strain>
        <tissue evidence="15">Whole organism</tissue>
    </source>
</reference>
<evidence type="ECO:0000256" key="8">
    <source>
        <dbReference type="ARBA" id="ARBA00022840"/>
    </source>
</evidence>
<dbReference type="Pfam" id="PF00069">
    <property type="entry name" value="Pkinase"/>
    <property type="match status" value="1"/>
</dbReference>
<comment type="catalytic activity">
    <reaction evidence="10">
        <text>L-threonyl-[protein] + ATP = O-phospho-L-threonyl-[protein] + ADP + H(+)</text>
        <dbReference type="Rhea" id="RHEA:46608"/>
        <dbReference type="Rhea" id="RHEA-COMP:11060"/>
        <dbReference type="Rhea" id="RHEA-COMP:11605"/>
        <dbReference type="ChEBI" id="CHEBI:15378"/>
        <dbReference type="ChEBI" id="CHEBI:30013"/>
        <dbReference type="ChEBI" id="CHEBI:30616"/>
        <dbReference type="ChEBI" id="CHEBI:61977"/>
        <dbReference type="ChEBI" id="CHEBI:456216"/>
        <dbReference type="EC" id="2.7.12.1"/>
    </reaction>
</comment>